<evidence type="ECO:0000256" key="1">
    <source>
        <dbReference type="SAM" id="SignalP"/>
    </source>
</evidence>
<protein>
    <submittedName>
        <fullName evidence="2">Uncharacterized protein</fullName>
    </submittedName>
</protein>
<reference evidence="2 3" key="1">
    <citation type="submission" date="2019-11" db="EMBL/GenBank/DDBJ databases">
        <authorList>
            <person name="Dong K."/>
        </authorList>
    </citation>
    <scope>NUCLEOTIDE SEQUENCE [LARGE SCALE GENOMIC DNA]</scope>
    <source>
        <strain evidence="2 3">NBRC 111993</strain>
    </source>
</reference>
<keyword evidence="3" id="KW-1185">Reference proteome</keyword>
<dbReference type="RefSeq" id="WP_155093653.1">
    <property type="nucleotide sequence ID" value="NZ_WMIE01000001.1"/>
</dbReference>
<dbReference type="Proteomes" id="UP000478183">
    <property type="component" value="Unassembled WGS sequence"/>
</dbReference>
<accession>A0A6L6J6D3</accession>
<dbReference type="EMBL" id="WMIE01000001">
    <property type="protein sequence ID" value="MTH76259.1"/>
    <property type="molecule type" value="Genomic_DNA"/>
</dbReference>
<proteinExistence type="predicted"/>
<sequence>MNRIGLALMAASAAAMIAADAFAGEPSDPFAPTAQKFYLEFDMLAPTDINCDATGPGVRTWVTRNLAGKPILRVTGNAADAEIACWRSDGSRYTTTANRELFYNTGEAIRGTVTFDRNSDAMTVVLRRGDRERIQKVVHRSFVRVN</sequence>
<evidence type="ECO:0000313" key="2">
    <source>
        <dbReference type="EMBL" id="MTH76259.1"/>
    </source>
</evidence>
<evidence type="ECO:0000313" key="3">
    <source>
        <dbReference type="Proteomes" id="UP000478183"/>
    </source>
</evidence>
<keyword evidence="1" id="KW-0732">Signal</keyword>
<name>A0A6L6J6D3_9RHOB</name>
<feature type="chain" id="PRO_5026962088" evidence="1">
    <location>
        <begin position="24"/>
        <end position="146"/>
    </location>
</feature>
<organism evidence="2 3">
    <name type="scientific">Paracoccus aestuariivivens</name>
    <dbReference type="NCBI Taxonomy" id="1820333"/>
    <lineage>
        <taxon>Bacteria</taxon>
        <taxon>Pseudomonadati</taxon>
        <taxon>Pseudomonadota</taxon>
        <taxon>Alphaproteobacteria</taxon>
        <taxon>Rhodobacterales</taxon>
        <taxon>Paracoccaceae</taxon>
        <taxon>Paracoccus</taxon>
    </lineage>
</organism>
<gene>
    <name evidence="2" type="ORF">GL286_00775</name>
</gene>
<dbReference type="AlphaFoldDB" id="A0A6L6J6D3"/>
<comment type="caution">
    <text evidence="2">The sequence shown here is derived from an EMBL/GenBank/DDBJ whole genome shotgun (WGS) entry which is preliminary data.</text>
</comment>
<dbReference type="OrthoDB" id="7771374at2"/>
<feature type="signal peptide" evidence="1">
    <location>
        <begin position="1"/>
        <end position="23"/>
    </location>
</feature>